<protein>
    <submittedName>
        <fullName evidence="9">Phage protein</fullName>
    </submittedName>
</protein>
<feature type="domain" description="Replication gene A protein-like" evidence="8">
    <location>
        <begin position="148"/>
        <end position="474"/>
    </location>
</feature>
<feature type="region of interest" description="Disordered" evidence="7">
    <location>
        <begin position="681"/>
        <end position="713"/>
    </location>
</feature>
<evidence type="ECO:0000313" key="10">
    <source>
        <dbReference type="Proteomes" id="UP000182660"/>
    </source>
</evidence>
<keyword evidence="3" id="KW-0235">DNA replication</keyword>
<evidence type="ECO:0000256" key="1">
    <source>
        <dbReference type="ARBA" id="ARBA00003293"/>
    </source>
</evidence>
<evidence type="ECO:0000256" key="4">
    <source>
        <dbReference type="ARBA" id="ARBA00022722"/>
    </source>
</evidence>
<dbReference type="RefSeq" id="WP_075531975.1">
    <property type="nucleotide sequence ID" value="NZ_CAWRCN010000087.1"/>
</dbReference>
<dbReference type="Pfam" id="PF05840">
    <property type="entry name" value="Phage_GPA"/>
    <property type="match status" value="1"/>
</dbReference>
<comment type="similarity">
    <text evidence="2">Belongs to the phage GPA family.</text>
</comment>
<keyword evidence="4" id="KW-0540">Nuclease</keyword>
<feature type="compositionally biased region" description="Polar residues" evidence="7">
    <location>
        <begin position="701"/>
        <end position="711"/>
    </location>
</feature>
<evidence type="ECO:0000313" key="9">
    <source>
        <dbReference type="EMBL" id="SGY87727.1"/>
    </source>
</evidence>
<feature type="compositionally biased region" description="Low complexity" evidence="7">
    <location>
        <begin position="681"/>
        <end position="693"/>
    </location>
</feature>
<evidence type="ECO:0000256" key="6">
    <source>
        <dbReference type="ARBA" id="ARBA00022801"/>
    </source>
</evidence>
<comment type="function">
    <text evidence="1">Possible endonuclease which induces a single-strand cut and initiates DNA replication.</text>
</comment>
<sequence>MSAADKAKSLSGRNTIIEMIESAEDCTSKPVRMPALGKEFPQPEMSLIENAMFQVNPDLEDHQWRKQFFGDMPHYLSRYFAERYIKAFKRNGRQYANKYLRKTVGAKINPRLKKVLGQYNQQVKYRDSYTLCNDLFREKLLAEMDKSELKVLAQQYADFFAVQLDNQAAEQDEGQDYNQSIIQVFCGLREISRKFGYTPPYDKPESDLTAAEAECGILRLTCNRAWESKLKAKRSIMREHLAIAVGQVQKSASPYCSRDCLHEWKNQKQRNRDFIKGMSVFDEDMDEEIALAEMFYKSTGNPAIRRCELMVRMRGYENIAQAMGCEGLFLTLTAPSKYHHTRKKGGFIDHWMGNSPRDAQRYLCSVWAKIRAQFKRDDISVFGIRVVEPHHDGTPHWHLLLFMQPHDVKQASEVFTHYAVQEDFKELFPSINKKEIAVGPPNLRTRCEIVAIDSELGSATGYIAKYISKNIDGYAMDDEKDDETGRDQKEMSANVTAWASRWRIRQFQAIGGAPVTTYRELRRYANNDVNTFKSYVALLNSKQQYTLFTELFPDQNPYLMGPKLDFQGPRLNYAAMNSLQRWDVLTGKYKAELKTDIDNASTAMKCADKGDFAGYVMAQGGPFVKRKNLLIRNDYDGTEMGNEYGEYVSKIQGFKVTDETPVKTRIRNWVIQRKSQALLDSEASTSSTAGAEGLMSPEGASRSSVTNCTPSKSDRLNTGIKALLKRRGIHLDDHLTNVMREGAQIRVGKDHIVKLKQGYYVEGSDKYHPPELVDVKPEEPNIWDGWNSPETEIKDTSDYIPGWEDWESWDWG</sequence>
<comment type="caution">
    <text evidence="9">The sequence shown here is derived from an EMBL/GenBank/DDBJ whole genome shotgun (WGS) entry which is preliminary data.</text>
</comment>
<dbReference type="Proteomes" id="UP000182660">
    <property type="component" value="Unassembled WGS sequence"/>
</dbReference>
<keyword evidence="10" id="KW-1185">Reference proteome</keyword>
<gene>
    <name evidence="9" type="ORF">MT2528_1338</name>
</gene>
<name>A0ABY1HC20_9GAMM</name>
<proteinExistence type="inferred from homology"/>
<keyword evidence="5" id="KW-0255">Endonuclease</keyword>
<evidence type="ECO:0000256" key="5">
    <source>
        <dbReference type="ARBA" id="ARBA00022759"/>
    </source>
</evidence>
<dbReference type="EMBL" id="FPLJ01000038">
    <property type="protein sequence ID" value="SGY87727.1"/>
    <property type="molecule type" value="Genomic_DNA"/>
</dbReference>
<evidence type="ECO:0000256" key="3">
    <source>
        <dbReference type="ARBA" id="ARBA00022705"/>
    </source>
</evidence>
<reference evidence="9 10" key="1">
    <citation type="submission" date="2016-11" db="EMBL/GenBank/DDBJ databases">
        <authorList>
            <person name="Klemetsen T."/>
        </authorList>
    </citation>
    <scope>NUCLEOTIDE SEQUENCE [LARGE SCALE GENOMIC DNA]</scope>
    <source>
        <strain evidence="9">MT 2528</strain>
    </source>
</reference>
<dbReference type="InterPro" id="IPR008766">
    <property type="entry name" value="Replication_gene_A-like"/>
</dbReference>
<evidence type="ECO:0000256" key="7">
    <source>
        <dbReference type="SAM" id="MobiDB-lite"/>
    </source>
</evidence>
<evidence type="ECO:0000259" key="8">
    <source>
        <dbReference type="Pfam" id="PF05840"/>
    </source>
</evidence>
<evidence type="ECO:0000256" key="2">
    <source>
        <dbReference type="ARBA" id="ARBA00009260"/>
    </source>
</evidence>
<accession>A0ABY1HC20</accession>
<keyword evidence="6" id="KW-0378">Hydrolase</keyword>
<organism evidence="9 10">
    <name type="scientific">Moritella viscosa</name>
    <dbReference type="NCBI Taxonomy" id="80854"/>
    <lineage>
        <taxon>Bacteria</taxon>
        <taxon>Pseudomonadati</taxon>
        <taxon>Pseudomonadota</taxon>
        <taxon>Gammaproteobacteria</taxon>
        <taxon>Alteromonadales</taxon>
        <taxon>Moritellaceae</taxon>
        <taxon>Moritella</taxon>
    </lineage>
</organism>